<dbReference type="Gene3D" id="1.20.890.10">
    <property type="entry name" value="cAMP-dependent protein kinase regulatory subunit, dimerization-anchoring domain"/>
    <property type="match status" value="1"/>
</dbReference>
<accession>A0AAD8ASU5</accession>
<sequence>MADRRKNLTGQTVEIAQESERQFMEKHNVPSMLKDVVTKLLANRPVDPLSFLANYFRSSSSDYRIDDIVMKAVQTLTSTHYSRPVFETNLITAFQLLSNSKLSKRLRGMNGAIHKQVLQALCKDVPAPVQEKLLKKIECFDHEAISFSIFRSTVFTCFVLNDFLTLSKNLYTTLDLQRNGKAQKTLCQTSLQQLRKSLSSSKKDVHRIMESSYNLGPDTLYSVIDKAMSENTSQGEYYSHDQFVIEASDIFLSKVKQLH</sequence>
<organism evidence="2 3">
    <name type="scientific">Biomphalaria pfeifferi</name>
    <name type="common">Bloodfluke planorb</name>
    <name type="synonym">Freshwater snail</name>
    <dbReference type="NCBI Taxonomy" id="112525"/>
    <lineage>
        <taxon>Eukaryota</taxon>
        <taxon>Metazoa</taxon>
        <taxon>Spiralia</taxon>
        <taxon>Lophotrochozoa</taxon>
        <taxon>Mollusca</taxon>
        <taxon>Gastropoda</taxon>
        <taxon>Heterobranchia</taxon>
        <taxon>Euthyneura</taxon>
        <taxon>Panpulmonata</taxon>
        <taxon>Hygrophila</taxon>
        <taxon>Lymnaeoidea</taxon>
        <taxon>Planorbidae</taxon>
        <taxon>Biomphalaria</taxon>
    </lineage>
</organism>
<keyword evidence="3" id="KW-1185">Reference proteome</keyword>
<dbReference type="InterPro" id="IPR047502">
    <property type="entry name" value="DD_TPGS1"/>
</dbReference>
<feature type="domain" description="Tubulin polyglutamylase complex subunit 1-like C-terminal" evidence="1">
    <location>
        <begin position="69"/>
        <end position="256"/>
    </location>
</feature>
<dbReference type="CDD" id="cd22960">
    <property type="entry name" value="DD_TPGS1"/>
    <property type="match status" value="1"/>
</dbReference>
<dbReference type="SUPFAM" id="SSF47391">
    <property type="entry name" value="Dimerization-anchoring domain of cAMP-dependent PK regulatory subunit"/>
    <property type="match status" value="1"/>
</dbReference>
<evidence type="ECO:0000259" key="1">
    <source>
        <dbReference type="Pfam" id="PF24480"/>
    </source>
</evidence>
<gene>
    <name evidence="2" type="ORF">Bpfe_028773</name>
</gene>
<evidence type="ECO:0000313" key="3">
    <source>
        <dbReference type="Proteomes" id="UP001233172"/>
    </source>
</evidence>
<evidence type="ECO:0000313" key="2">
    <source>
        <dbReference type="EMBL" id="KAK0041786.1"/>
    </source>
</evidence>
<dbReference type="AlphaFoldDB" id="A0AAD8ASU5"/>
<name>A0AAD8ASU5_BIOPF</name>
<dbReference type="EMBL" id="JASAOG010000261">
    <property type="protein sequence ID" value="KAK0041786.1"/>
    <property type="molecule type" value="Genomic_DNA"/>
</dbReference>
<reference evidence="2" key="1">
    <citation type="journal article" date="2023" name="PLoS Negl. Trop. Dis.">
        <title>A genome sequence for Biomphalaria pfeifferi, the major vector snail for the human-infecting parasite Schistosoma mansoni.</title>
        <authorList>
            <person name="Bu L."/>
            <person name="Lu L."/>
            <person name="Laidemitt M.R."/>
            <person name="Zhang S.M."/>
            <person name="Mutuku M."/>
            <person name="Mkoji G."/>
            <person name="Steinauer M."/>
            <person name="Loker E.S."/>
        </authorList>
    </citation>
    <scope>NUCLEOTIDE SEQUENCE</scope>
    <source>
        <strain evidence="2">KasaAsao</strain>
    </source>
</reference>
<dbReference type="Pfam" id="PF24480">
    <property type="entry name" value="TPGS1_C"/>
    <property type="match status" value="1"/>
</dbReference>
<dbReference type="InterPro" id="IPR039235">
    <property type="entry name" value="TPGS1"/>
</dbReference>
<dbReference type="PANTHER" id="PTHR31932:SF2">
    <property type="entry name" value="TUBULIN POLYGLUTAMYLASE COMPLEX SUBUNIT 1"/>
    <property type="match status" value="1"/>
</dbReference>
<proteinExistence type="predicted"/>
<dbReference type="InterPro" id="IPR057632">
    <property type="entry name" value="TPGS1_C"/>
</dbReference>
<reference evidence="2" key="2">
    <citation type="submission" date="2023-04" db="EMBL/GenBank/DDBJ databases">
        <authorList>
            <person name="Bu L."/>
            <person name="Lu L."/>
            <person name="Laidemitt M.R."/>
            <person name="Zhang S.M."/>
            <person name="Mutuku M."/>
            <person name="Mkoji G."/>
            <person name="Steinauer M."/>
            <person name="Loker E.S."/>
        </authorList>
    </citation>
    <scope>NUCLEOTIDE SEQUENCE</scope>
    <source>
        <strain evidence="2">KasaAsao</strain>
        <tissue evidence="2">Whole Snail</tissue>
    </source>
</reference>
<dbReference type="PANTHER" id="PTHR31932">
    <property type="entry name" value="TUBULIN POLYGLUTAMYLASE COMPLEX SUBUNIT 1"/>
    <property type="match status" value="1"/>
</dbReference>
<protein>
    <submittedName>
        <fullName evidence="2">Tubulin polyglutamylase complex subunit 1</fullName>
    </submittedName>
</protein>
<dbReference type="Proteomes" id="UP001233172">
    <property type="component" value="Unassembled WGS sequence"/>
</dbReference>
<comment type="caution">
    <text evidence="2">The sequence shown here is derived from an EMBL/GenBank/DDBJ whole genome shotgun (WGS) entry which is preliminary data.</text>
</comment>
<dbReference type="GO" id="GO:0008017">
    <property type="term" value="F:microtubule binding"/>
    <property type="evidence" value="ECO:0007669"/>
    <property type="project" value="TreeGrafter"/>
</dbReference>